<proteinExistence type="predicted"/>
<sequence>EKDIDVEIDDTDFEDKVNDVLRKLSKVGLNGLTPYEKNILEEARKKYKGSK</sequence>
<gene>
    <name evidence="1" type="ORF">S03H2_15936</name>
</gene>
<name>X1FWP9_9ZZZZ</name>
<evidence type="ECO:0000313" key="1">
    <source>
        <dbReference type="EMBL" id="GAH36955.1"/>
    </source>
</evidence>
<organism evidence="1">
    <name type="scientific">marine sediment metagenome</name>
    <dbReference type="NCBI Taxonomy" id="412755"/>
    <lineage>
        <taxon>unclassified sequences</taxon>
        <taxon>metagenomes</taxon>
        <taxon>ecological metagenomes</taxon>
    </lineage>
</organism>
<comment type="caution">
    <text evidence="1">The sequence shown here is derived from an EMBL/GenBank/DDBJ whole genome shotgun (WGS) entry which is preliminary data.</text>
</comment>
<protein>
    <submittedName>
        <fullName evidence="1">Uncharacterized protein</fullName>
    </submittedName>
</protein>
<accession>X1FWP9</accession>
<dbReference type="AlphaFoldDB" id="X1FWP9"/>
<reference evidence="1" key="1">
    <citation type="journal article" date="2014" name="Front. Microbiol.">
        <title>High frequency of phylogenetically diverse reductive dehalogenase-homologous genes in deep subseafloor sedimentary metagenomes.</title>
        <authorList>
            <person name="Kawai M."/>
            <person name="Futagami T."/>
            <person name="Toyoda A."/>
            <person name="Takaki Y."/>
            <person name="Nishi S."/>
            <person name="Hori S."/>
            <person name="Arai W."/>
            <person name="Tsubouchi T."/>
            <person name="Morono Y."/>
            <person name="Uchiyama I."/>
            <person name="Ito T."/>
            <person name="Fujiyama A."/>
            <person name="Inagaki F."/>
            <person name="Takami H."/>
        </authorList>
    </citation>
    <scope>NUCLEOTIDE SEQUENCE</scope>
    <source>
        <strain evidence="1">Expedition CK06-06</strain>
    </source>
</reference>
<feature type="non-terminal residue" evidence="1">
    <location>
        <position position="1"/>
    </location>
</feature>
<dbReference type="EMBL" id="BARU01008113">
    <property type="protein sequence ID" value="GAH36955.1"/>
    <property type="molecule type" value="Genomic_DNA"/>
</dbReference>